<evidence type="ECO:0000256" key="1">
    <source>
        <dbReference type="ARBA" id="ARBA00004173"/>
    </source>
</evidence>
<evidence type="ECO:0000259" key="14">
    <source>
        <dbReference type="PROSITE" id="PS51718"/>
    </source>
</evidence>
<evidence type="ECO:0000256" key="5">
    <source>
        <dbReference type="ARBA" id="ARBA00022741"/>
    </source>
</evidence>
<dbReference type="GO" id="GO:0005874">
    <property type="term" value="C:microtubule"/>
    <property type="evidence" value="ECO:0007669"/>
    <property type="project" value="TreeGrafter"/>
</dbReference>
<comment type="caution">
    <text evidence="15">The sequence shown here is derived from an EMBL/GenBank/DDBJ whole genome shotgun (WGS) entry which is preliminary data.</text>
</comment>
<accession>A0A8T0T169</accession>
<organism evidence="15 16">
    <name type="scientific">Panicum virgatum</name>
    <name type="common">Blackwell switchgrass</name>
    <dbReference type="NCBI Taxonomy" id="38727"/>
    <lineage>
        <taxon>Eukaryota</taxon>
        <taxon>Viridiplantae</taxon>
        <taxon>Streptophyta</taxon>
        <taxon>Embryophyta</taxon>
        <taxon>Tracheophyta</taxon>
        <taxon>Spermatophyta</taxon>
        <taxon>Magnoliopsida</taxon>
        <taxon>Liliopsida</taxon>
        <taxon>Poales</taxon>
        <taxon>Poaceae</taxon>
        <taxon>PACMAD clade</taxon>
        <taxon>Panicoideae</taxon>
        <taxon>Panicodae</taxon>
        <taxon>Paniceae</taxon>
        <taxon>Panicinae</taxon>
        <taxon>Panicum</taxon>
        <taxon>Panicum sect. Hiantes</taxon>
    </lineage>
</organism>
<evidence type="ECO:0000256" key="6">
    <source>
        <dbReference type="ARBA" id="ARBA00022801"/>
    </source>
</evidence>
<evidence type="ECO:0000259" key="13">
    <source>
        <dbReference type="PROSITE" id="PS51388"/>
    </source>
</evidence>
<dbReference type="InterPro" id="IPR003130">
    <property type="entry name" value="GED"/>
</dbReference>
<protein>
    <recommendedName>
        <fullName evidence="17">Dynamin-related protein 3A</fullName>
    </recommendedName>
</protein>
<keyword evidence="5 12" id="KW-0547">Nucleotide-binding</keyword>
<dbReference type="SMART" id="SM00053">
    <property type="entry name" value="DYNc"/>
    <property type="match status" value="1"/>
</dbReference>
<feature type="domain" description="GED" evidence="13">
    <location>
        <begin position="667"/>
        <end position="715"/>
    </location>
</feature>
<dbReference type="GO" id="GO:0005777">
    <property type="term" value="C:peroxisome"/>
    <property type="evidence" value="ECO:0007669"/>
    <property type="project" value="UniProtKB-SubCell"/>
</dbReference>
<evidence type="ECO:0000256" key="7">
    <source>
        <dbReference type="ARBA" id="ARBA00023128"/>
    </source>
</evidence>
<dbReference type="CDD" id="cd08771">
    <property type="entry name" value="DLP_1"/>
    <property type="match status" value="1"/>
</dbReference>
<feature type="domain" description="Dynamin-type G" evidence="14">
    <location>
        <begin position="51"/>
        <end position="325"/>
    </location>
</feature>
<reference evidence="15" key="1">
    <citation type="submission" date="2020-05" db="EMBL/GenBank/DDBJ databases">
        <title>WGS assembly of Panicum virgatum.</title>
        <authorList>
            <person name="Lovell J.T."/>
            <person name="Jenkins J."/>
            <person name="Shu S."/>
            <person name="Juenger T.E."/>
            <person name="Schmutz J."/>
        </authorList>
    </citation>
    <scope>NUCLEOTIDE SEQUENCE</scope>
    <source>
        <strain evidence="15">AP13</strain>
    </source>
</reference>
<keyword evidence="3" id="KW-0962">Peroxisome biogenesis</keyword>
<comment type="similarity">
    <text evidence="12">Belongs to the TRAFAC class dynamin-like GTPase superfamily. Dynamin/Fzo/YdjA family.</text>
</comment>
<dbReference type="PANTHER" id="PTHR11566:SF21">
    <property type="entry name" value="DYNAMIN RELATED PROTEIN 1, ISOFORM A"/>
    <property type="match status" value="1"/>
</dbReference>
<dbReference type="EMBL" id="CM029045">
    <property type="protein sequence ID" value="KAG2602963.1"/>
    <property type="molecule type" value="Genomic_DNA"/>
</dbReference>
<evidence type="ECO:0000313" key="16">
    <source>
        <dbReference type="Proteomes" id="UP000823388"/>
    </source>
</evidence>
<proteinExistence type="inferred from homology"/>
<dbReference type="InterPro" id="IPR022812">
    <property type="entry name" value="Dynamin"/>
</dbReference>
<dbReference type="Pfam" id="PF00350">
    <property type="entry name" value="Dynamin_N"/>
    <property type="match status" value="1"/>
</dbReference>
<keyword evidence="6" id="KW-0378">Hydrolase</keyword>
<dbReference type="GO" id="GO:0007031">
    <property type="term" value="P:peroxisome organization"/>
    <property type="evidence" value="ECO:0007669"/>
    <property type="project" value="UniProtKB-KW"/>
</dbReference>
<dbReference type="PRINTS" id="PR00195">
    <property type="entry name" value="DYNAMIN"/>
</dbReference>
<evidence type="ECO:0000256" key="2">
    <source>
        <dbReference type="ARBA" id="ARBA00004275"/>
    </source>
</evidence>
<dbReference type="AlphaFoldDB" id="A0A8T0T169"/>
<dbReference type="InterPro" id="IPR030381">
    <property type="entry name" value="G_DYNAMIN_dom"/>
</dbReference>
<evidence type="ECO:0000256" key="10">
    <source>
        <dbReference type="ARBA" id="ARBA00023175"/>
    </source>
</evidence>
<keyword evidence="7" id="KW-0496">Mitochondrion</keyword>
<dbReference type="InterPro" id="IPR020850">
    <property type="entry name" value="GED_dom"/>
</dbReference>
<evidence type="ECO:0000256" key="4">
    <source>
        <dbReference type="ARBA" id="ARBA00022618"/>
    </source>
</evidence>
<dbReference type="PANTHER" id="PTHR11566">
    <property type="entry name" value="DYNAMIN"/>
    <property type="match status" value="1"/>
</dbReference>
<dbReference type="PROSITE" id="PS51718">
    <property type="entry name" value="G_DYNAMIN_2"/>
    <property type="match status" value="1"/>
</dbReference>
<dbReference type="GO" id="GO:0016020">
    <property type="term" value="C:membrane"/>
    <property type="evidence" value="ECO:0007669"/>
    <property type="project" value="TreeGrafter"/>
</dbReference>
<evidence type="ECO:0000256" key="11">
    <source>
        <dbReference type="ARBA" id="ARBA00023306"/>
    </source>
</evidence>
<dbReference type="FunFam" id="1.20.120.1240:FF:000013">
    <property type="entry name" value="Dynamin-related protein 3A"/>
    <property type="match status" value="1"/>
</dbReference>
<dbReference type="Pfam" id="PF02212">
    <property type="entry name" value="GED"/>
    <property type="match status" value="1"/>
</dbReference>
<evidence type="ECO:0000313" key="15">
    <source>
        <dbReference type="EMBL" id="KAG2602963.1"/>
    </source>
</evidence>
<comment type="subcellular location">
    <subcellularLocation>
        <location evidence="1">Mitochondrion</location>
    </subcellularLocation>
    <subcellularLocation>
        <location evidence="2">Peroxisome</location>
    </subcellularLocation>
</comment>
<keyword evidence="4" id="KW-0132">Cell division</keyword>
<dbReference type="FunFam" id="3.40.50.300:FF:001027">
    <property type="entry name" value="dynamin-related protein 3A"/>
    <property type="match status" value="1"/>
</dbReference>
<dbReference type="InterPro" id="IPR019762">
    <property type="entry name" value="Dynamin_GTPase_CS"/>
</dbReference>
<evidence type="ECO:0000256" key="8">
    <source>
        <dbReference type="ARBA" id="ARBA00023134"/>
    </source>
</evidence>
<keyword evidence="11" id="KW-0131">Cell cycle</keyword>
<name>A0A8T0T169_PANVG</name>
<keyword evidence="8 12" id="KW-0342">GTP-binding</keyword>
<dbReference type="GO" id="GO:0005525">
    <property type="term" value="F:GTP binding"/>
    <property type="evidence" value="ECO:0007669"/>
    <property type="project" value="UniProtKB-KW"/>
</dbReference>
<dbReference type="Gene3D" id="1.20.120.1240">
    <property type="entry name" value="Dynamin, middle domain"/>
    <property type="match status" value="2"/>
</dbReference>
<dbReference type="InterPro" id="IPR027417">
    <property type="entry name" value="P-loop_NTPase"/>
</dbReference>
<gene>
    <name evidence="15" type="ORF">PVAP13_5KG725732</name>
</gene>
<evidence type="ECO:0000256" key="3">
    <source>
        <dbReference type="ARBA" id="ARBA00022593"/>
    </source>
</evidence>
<dbReference type="InterPro" id="IPR001401">
    <property type="entry name" value="Dynamin_GTPase"/>
</dbReference>
<dbReference type="SMART" id="SM00302">
    <property type="entry name" value="GED"/>
    <property type="match status" value="1"/>
</dbReference>
<dbReference type="FunFam" id="1.20.120.1240:FF:000018">
    <property type="entry name" value="Dynamin-related protein 3A"/>
    <property type="match status" value="1"/>
</dbReference>
<dbReference type="InterPro" id="IPR045063">
    <property type="entry name" value="Dynamin_N"/>
</dbReference>
<dbReference type="PROSITE" id="PS00410">
    <property type="entry name" value="G_DYNAMIN_1"/>
    <property type="match status" value="1"/>
</dbReference>
<evidence type="ECO:0000256" key="12">
    <source>
        <dbReference type="RuleBase" id="RU003932"/>
    </source>
</evidence>
<keyword evidence="16" id="KW-1185">Reference proteome</keyword>
<sequence length="715" mass="78745">MAEDHYSSASAAAPSAAATAAAAAAAAVGSSVIPIVNKLQDIFAQLGSSSTIDLPQVAVVGSQSSGKSSVLEALVGRDFLPRGSDICTRRPLVLQLVHQPRRPTDAEADEWGEFLHLSGRRFYDFRDIRREIQAETDREAGGNKGVSDRQIRLKIFSPNVLNITLVDLPGITKVPVGDQPTDIEARIRTMIMSYIRHKTCIILAVSPANADLANSDALQMARVADPDGSRTIGVITKLDIMDRGTDARNFLLGNVIPLKLGYVGVVNRSQQDINSDLSIKDALAREEKFFHTQPAYHGLTQYCGIPQLAKKLNQILVQHIKTVLPGLKSRISSQLTAVAKELAVYGDPVDSKAGQGAKLLNILAKYCEAFSSMVEGKNEDISTIELSGGARIHYIFQSIFVKSLEEVDPYEDVTDEDIRMAIQNATGPRSALFVPEVPFEVLVRRQISRLLDPSLQCAQFIYDELVKMSHRCLATELQQFPILRRSMDEVIGKFLRDGLKPAESMIAHIIEMEEDYINTSHPNFIGGSKAVELAQQQVRSAKMSSSVVRKDGVDADKVQASEKTQKMRAVLGRTVNGVITDHIQGVRPASEAERPGSSGSASTSFWNSIFTSNEDRAHASAKDNSANRSYTVPTPNLEHSFSTIQLREPPVVLKPSEHQSEQEALEIAITKLLLKSYYNIVRKNVEDFIPKAIMHFLVNHTKRALHNYLITKLYR</sequence>
<keyword evidence="9" id="KW-0576">Peroxisome</keyword>
<evidence type="ECO:0000256" key="9">
    <source>
        <dbReference type="ARBA" id="ARBA00023140"/>
    </source>
</evidence>
<dbReference type="SUPFAM" id="SSF52540">
    <property type="entry name" value="P-loop containing nucleoside triphosphate hydrolases"/>
    <property type="match status" value="1"/>
</dbReference>
<dbReference type="GO" id="GO:0008017">
    <property type="term" value="F:microtubule binding"/>
    <property type="evidence" value="ECO:0007669"/>
    <property type="project" value="TreeGrafter"/>
</dbReference>
<keyword evidence="10" id="KW-0505">Motor protein</keyword>
<dbReference type="GO" id="GO:0005739">
    <property type="term" value="C:mitochondrion"/>
    <property type="evidence" value="ECO:0007669"/>
    <property type="project" value="UniProtKB-SubCell"/>
</dbReference>
<evidence type="ECO:0008006" key="17">
    <source>
        <dbReference type="Google" id="ProtNLM"/>
    </source>
</evidence>
<dbReference type="GO" id="GO:0051301">
    <property type="term" value="P:cell division"/>
    <property type="evidence" value="ECO:0007669"/>
    <property type="project" value="UniProtKB-KW"/>
</dbReference>
<dbReference type="PROSITE" id="PS51388">
    <property type="entry name" value="GED"/>
    <property type="match status" value="1"/>
</dbReference>
<dbReference type="GO" id="GO:0003924">
    <property type="term" value="F:GTPase activity"/>
    <property type="evidence" value="ECO:0007669"/>
    <property type="project" value="InterPro"/>
</dbReference>
<dbReference type="Pfam" id="PF01031">
    <property type="entry name" value="Dynamin_M"/>
    <property type="match status" value="1"/>
</dbReference>
<dbReference type="Proteomes" id="UP000823388">
    <property type="component" value="Chromosome 5K"/>
</dbReference>
<dbReference type="Gene3D" id="3.40.50.300">
    <property type="entry name" value="P-loop containing nucleotide triphosphate hydrolases"/>
    <property type="match status" value="1"/>
</dbReference>
<dbReference type="InterPro" id="IPR000375">
    <property type="entry name" value="Dynamin_stalk"/>
</dbReference>